<feature type="transmembrane region" description="Helical" evidence="1">
    <location>
        <begin position="162"/>
        <end position="185"/>
    </location>
</feature>
<gene>
    <name evidence="2" type="ORF">JR316_007442</name>
</gene>
<feature type="transmembrane region" description="Helical" evidence="1">
    <location>
        <begin position="68"/>
        <end position="87"/>
    </location>
</feature>
<feature type="transmembrane region" description="Helical" evidence="1">
    <location>
        <begin position="197"/>
        <end position="219"/>
    </location>
</feature>
<organism evidence="2">
    <name type="scientific">Psilocybe cubensis</name>
    <name type="common">Psychedelic mushroom</name>
    <name type="synonym">Stropharia cubensis</name>
    <dbReference type="NCBI Taxonomy" id="181762"/>
    <lineage>
        <taxon>Eukaryota</taxon>
        <taxon>Fungi</taxon>
        <taxon>Dikarya</taxon>
        <taxon>Basidiomycota</taxon>
        <taxon>Agaricomycotina</taxon>
        <taxon>Agaricomycetes</taxon>
        <taxon>Agaricomycetidae</taxon>
        <taxon>Agaricales</taxon>
        <taxon>Agaricineae</taxon>
        <taxon>Strophariaceae</taxon>
        <taxon>Psilocybe</taxon>
    </lineage>
</organism>
<protein>
    <submittedName>
        <fullName evidence="2">Uncharacterized protein</fullName>
    </submittedName>
</protein>
<evidence type="ECO:0000313" key="2">
    <source>
        <dbReference type="EMBL" id="KAG5167104.1"/>
    </source>
</evidence>
<reference evidence="2" key="1">
    <citation type="submission" date="2021-02" db="EMBL/GenBank/DDBJ databases">
        <title>Psilocybe cubensis genome.</title>
        <authorList>
            <person name="Mckernan K.J."/>
            <person name="Crawford S."/>
            <person name="Trippe A."/>
            <person name="Kane L.T."/>
            <person name="Mclaughlin S."/>
        </authorList>
    </citation>
    <scope>NUCLEOTIDE SEQUENCE [LARGE SCALE GENOMIC DNA]</scope>
    <source>
        <strain evidence="2">MGC-MH-2018</strain>
    </source>
</reference>
<name>A0A8H8CJJ7_PSICU</name>
<comment type="caution">
    <text evidence="2">The sequence shown here is derived from an EMBL/GenBank/DDBJ whole genome shotgun (WGS) entry which is preliminary data.</text>
</comment>
<feature type="transmembrane region" description="Helical" evidence="1">
    <location>
        <begin position="231"/>
        <end position="247"/>
    </location>
</feature>
<keyword evidence="1" id="KW-1133">Transmembrane helix</keyword>
<dbReference type="OrthoDB" id="2520628at2759"/>
<evidence type="ECO:0000256" key="1">
    <source>
        <dbReference type="SAM" id="Phobius"/>
    </source>
</evidence>
<feature type="transmembrane region" description="Helical" evidence="1">
    <location>
        <begin position="128"/>
        <end position="150"/>
    </location>
</feature>
<proteinExistence type="predicted"/>
<dbReference type="AlphaFoldDB" id="A0A8H8CJJ7"/>
<feature type="transmembrane region" description="Helical" evidence="1">
    <location>
        <begin position="99"/>
        <end position="116"/>
    </location>
</feature>
<dbReference type="EMBL" id="JAFIQS010000007">
    <property type="protein sequence ID" value="KAG5167104.1"/>
    <property type="molecule type" value="Genomic_DNA"/>
</dbReference>
<sequence length="326" mass="34599">MELALSAANYLSPIADALYYLNNTKVHPVWFPFALAPTLHAARVSIIFQANVRQRGASGAPLSWGTHIAGFLLMSWGGGLLSHFMLGLPPPMLYSFGPALNYVSVNLIVMLILTILPDLLYPPVLDTILWPLDALLRTNAVVSTLGLLSSHKVHPEYQNSPLTHLIIGAIVSSGGGLTVATMSAWTPNWALSTPPVLRAGAGWAGTLDVWGGSLVALIYSSTTNHPAFAPLHTYTTLILSSPLLSVTRKPHADADFPPLTSLGAASLSAAVLGILFAARTIKTHWLISSQSGGTTVRAVHSKVPQTLTPHKVGHLGAVKRAKKKTS</sequence>
<feature type="transmembrane region" description="Helical" evidence="1">
    <location>
        <begin position="259"/>
        <end position="278"/>
    </location>
</feature>
<accession>A0A8H8CJJ7</accession>
<keyword evidence="1" id="KW-0472">Membrane</keyword>
<keyword evidence="1" id="KW-0812">Transmembrane</keyword>